<dbReference type="Proteomes" id="UP000603453">
    <property type="component" value="Unassembled WGS sequence"/>
</dbReference>
<evidence type="ECO:0000313" key="2">
    <source>
        <dbReference type="Proteomes" id="UP000603453"/>
    </source>
</evidence>
<comment type="caution">
    <text evidence="1">The sequence shown here is derived from an EMBL/GenBank/DDBJ whole genome shotgun (WGS) entry which is preliminary data.</text>
</comment>
<keyword evidence="2" id="KW-1185">Reference proteome</keyword>
<protein>
    <submittedName>
        <fullName evidence="1">Uncharacterized protein</fullName>
    </submittedName>
</protein>
<reference evidence="1" key="1">
    <citation type="submission" date="2020-12" db="EMBL/GenBank/DDBJ databases">
        <title>Metabolic potential, ecology and presence of endohyphal bacteria is reflected in genomic diversity of Mucoromycotina.</title>
        <authorList>
            <person name="Muszewska A."/>
            <person name="Okrasinska A."/>
            <person name="Steczkiewicz K."/>
            <person name="Drgas O."/>
            <person name="Orlowska M."/>
            <person name="Perlinska-Lenart U."/>
            <person name="Aleksandrzak-Piekarczyk T."/>
            <person name="Szatraj K."/>
            <person name="Zielenkiewicz U."/>
            <person name="Pilsyk S."/>
            <person name="Malc E."/>
            <person name="Mieczkowski P."/>
            <person name="Kruszewska J.S."/>
            <person name="Biernat P."/>
            <person name="Pawlowska J."/>
        </authorList>
    </citation>
    <scope>NUCLEOTIDE SEQUENCE</scope>
    <source>
        <strain evidence="1">WA0000017839</strain>
    </source>
</reference>
<proteinExistence type="predicted"/>
<accession>A0A8H7QY75</accession>
<organism evidence="1 2">
    <name type="scientific">Mucor saturninus</name>
    <dbReference type="NCBI Taxonomy" id="64648"/>
    <lineage>
        <taxon>Eukaryota</taxon>
        <taxon>Fungi</taxon>
        <taxon>Fungi incertae sedis</taxon>
        <taxon>Mucoromycota</taxon>
        <taxon>Mucoromycotina</taxon>
        <taxon>Mucoromycetes</taxon>
        <taxon>Mucorales</taxon>
        <taxon>Mucorineae</taxon>
        <taxon>Mucoraceae</taxon>
        <taxon>Mucor</taxon>
    </lineage>
</organism>
<gene>
    <name evidence="1" type="ORF">INT47_000360</name>
</gene>
<dbReference type="EMBL" id="JAEPRD010000089">
    <property type="protein sequence ID" value="KAG2200010.1"/>
    <property type="molecule type" value="Genomic_DNA"/>
</dbReference>
<sequence length="380" mass="44374">MDHWSEKYFWELGKSYSYAELGDNFRIFELFDYRVRRDAVIQLLENGMEEFNLRRNPIILPKETTMEVPKSCLKSIIFINIDISSTQIKTVFTYLDIGRKIGQKQNFECNMQPLNNFIKQSELYRRPILQMPNRLKLGLEKIFGDHLKIYSNYKRQKEKLESDVGKNWQAHNIWYAVSIKKNQLDTVFGSIKNLEKSFFASGILEKNDELRKAKFCTRGEEILPAIQHKYPYLDFRLKSHFVVAQISSKHLQLSLHQVVKLASPGKDPASIIIQDEMIHIDDGYDTLYITLKILQLENSTSPVPDKYALLHGDTHGVTYKIESLALSYDYISTFVVEYEQIQNSLSIKVSSDFKGDIDDYINYTYYATLKFTDPLTLAYI</sequence>
<name>A0A8H7QY75_9FUNG</name>
<dbReference type="OrthoDB" id="2298001at2759"/>
<evidence type="ECO:0000313" key="1">
    <source>
        <dbReference type="EMBL" id="KAG2200010.1"/>
    </source>
</evidence>
<dbReference type="AlphaFoldDB" id="A0A8H7QY75"/>